<feature type="signal peptide" evidence="1">
    <location>
        <begin position="1"/>
        <end position="24"/>
    </location>
</feature>
<evidence type="ECO:0000256" key="1">
    <source>
        <dbReference type="SAM" id="SignalP"/>
    </source>
</evidence>
<dbReference type="PROSITE" id="PS51257">
    <property type="entry name" value="PROKAR_LIPOPROTEIN"/>
    <property type="match status" value="1"/>
</dbReference>
<dbReference type="Gene3D" id="3.40.190.10">
    <property type="entry name" value="Periplasmic binding protein-like II"/>
    <property type="match status" value="2"/>
</dbReference>
<dbReference type="eggNOG" id="COG0715">
    <property type="taxonomic scope" value="Bacteria"/>
</dbReference>
<comment type="caution">
    <text evidence="2">The sequence shown here is derived from an EMBL/GenBank/DDBJ whole genome shotgun (WGS) entry which is preliminary data.</text>
</comment>
<dbReference type="Proteomes" id="UP000005286">
    <property type="component" value="Unassembled WGS sequence"/>
</dbReference>
<dbReference type="SUPFAM" id="SSF53850">
    <property type="entry name" value="Periplasmic binding protein-like II"/>
    <property type="match status" value="1"/>
</dbReference>
<evidence type="ECO:0000313" key="2">
    <source>
        <dbReference type="EMBL" id="EGC82391.1"/>
    </source>
</evidence>
<accession>F0GUR4</accession>
<dbReference type="AlphaFoldDB" id="F0GUR4"/>
<proteinExistence type="predicted"/>
<dbReference type="STRING" id="879305.HMPREF9290_1486"/>
<reference evidence="2 3" key="1">
    <citation type="submission" date="2011-01" db="EMBL/GenBank/DDBJ databases">
        <authorList>
            <person name="Durkin A.S."/>
            <person name="Madupu R."/>
            <person name="Torralba M."/>
            <person name="Gillis M."/>
            <person name="Methe B."/>
            <person name="Sutton G."/>
            <person name="Nelson K.E."/>
        </authorList>
    </citation>
    <scope>NUCLEOTIDE SEQUENCE [LARGE SCALE GENOMIC DNA]</scope>
    <source>
        <strain evidence="2 3">ACS-065-V-Col13</strain>
    </source>
</reference>
<sequence length="331" mass="37404">MIKIKRLIILICLTLILVSCSDKKEEKIDESFSQTDPKPVASAIDIKSTSFASSILLDSMKNNDDFSYNPTDVDDLEEIMDGNFDIAIVPAILAPSIYNTTNAGVSIAAISLVNNLYALSDTQINSPKDMFGKKLLIRDMGSVYKKALDSKLSIIKGVFGIDVLFYKNIKELEDYINANDSYLAVVSEPYLSKITLSKIKNNKKSTVYNLTEIMPYLSDEKLNVDSDIVSEVVIVNNKFLKDKKSTFDRFLDDLKVTTEKLKDNPEISANIINRYDLSSDDAMNIYKNMDVVYIDGDTMKGLYNIYLDGIDKLKLDIYHGDRPSDDFYYYK</sequence>
<organism evidence="2 3">
    <name type="scientific">Anaerococcus prevotii ACS-065-V-Col13</name>
    <dbReference type="NCBI Taxonomy" id="879305"/>
    <lineage>
        <taxon>Bacteria</taxon>
        <taxon>Bacillati</taxon>
        <taxon>Bacillota</taxon>
        <taxon>Tissierellia</taxon>
        <taxon>Tissierellales</taxon>
        <taxon>Peptoniphilaceae</taxon>
        <taxon>Anaerococcus</taxon>
    </lineage>
</organism>
<dbReference type="EMBL" id="AEXM01000012">
    <property type="protein sequence ID" value="EGC82391.1"/>
    <property type="molecule type" value="Genomic_DNA"/>
</dbReference>
<dbReference type="PATRIC" id="fig|879305.3.peg.546"/>
<name>F0GUR4_9FIRM</name>
<evidence type="ECO:0000313" key="3">
    <source>
        <dbReference type="Proteomes" id="UP000005286"/>
    </source>
</evidence>
<protein>
    <submittedName>
        <fullName evidence="2">Conserved domain protein</fullName>
    </submittedName>
</protein>
<dbReference type="RefSeq" id="WP_004834219.1">
    <property type="nucleotide sequence ID" value="NZ_AEXM01000012.1"/>
</dbReference>
<feature type="chain" id="PRO_5003252757" evidence="1">
    <location>
        <begin position="25"/>
        <end position="331"/>
    </location>
</feature>
<keyword evidence="3" id="KW-1185">Reference proteome</keyword>
<gene>
    <name evidence="2" type="ORF">HMPREF9290_1486</name>
</gene>
<keyword evidence="1" id="KW-0732">Signal</keyword>